<keyword evidence="3" id="KW-1185">Reference proteome</keyword>
<accession>A0A918QA64</accession>
<dbReference type="EMBL" id="BMZB01000004">
    <property type="protein sequence ID" value="GGZ39512.1"/>
    <property type="molecule type" value="Genomic_DNA"/>
</dbReference>
<reference evidence="2" key="2">
    <citation type="submission" date="2020-09" db="EMBL/GenBank/DDBJ databases">
        <authorList>
            <person name="Sun Q."/>
            <person name="Kim S."/>
        </authorList>
    </citation>
    <scope>NUCLEOTIDE SEQUENCE</scope>
    <source>
        <strain evidence="2">KCTC 32296</strain>
    </source>
</reference>
<dbReference type="InterPro" id="IPR036271">
    <property type="entry name" value="Tet_transcr_reg_TetR-rel_C_sf"/>
</dbReference>
<feature type="domain" description="BetI-type transcriptional repressor C-terminal" evidence="1">
    <location>
        <begin position="60"/>
        <end position="149"/>
    </location>
</feature>
<gene>
    <name evidence="2" type="ORF">GCM10011273_27600</name>
</gene>
<evidence type="ECO:0000313" key="2">
    <source>
        <dbReference type="EMBL" id="GGZ39512.1"/>
    </source>
</evidence>
<evidence type="ECO:0000313" key="3">
    <source>
        <dbReference type="Proteomes" id="UP000662572"/>
    </source>
</evidence>
<sequence>MSVGVIYRYFANKEAIIEAIVANDLAEMREKFAEFDTVADDDLIDRLVDIIPMAIEHKYNNEKTALALEVLAEAARNPNVAAIIKKSEAQERELVLTLLRRIYGEDIETSTLLARNEVIAMIFDGMLVRSVCAPDIDRDQMIKWLRKVVRYTFEIKDY</sequence>
<organism evidence="2 3">
    <name type="scientific">Asticcacaulis endophyticus</name>
    <dbReference type="NCBI Taxonomy" id="1395890"/>
    <lineage>
        <taxon>Bacteria</taxon>
        <taxon>Pseudomonadati</taxon>
        <taxon>Pseudomonadota</taxon>
        <taxon>Alphaproteobacteria</taxon>
        <taxon>Caulobacterales</taxon>
        <taxon>Caulobacteraceae</taxon>
        <taxon>Asticcacaulis</taxon>
    </lineage>
</organism>
<dbReference type="SUPFAM" id="SSF48498">
    <property type="entry name" value="Tetracyclin repressor-like, C-terminal domain"/>
    <property type="match status" value="1"/>
</dbReference>
<dbReference type="Gene3D" id="1.10.357.10">
    <property type="entry name" value="Tetracycline Repressor, domain 2"/>
    <property type="match status" value="1"/>
</dbReference>
<comment type="caution">
    <text evidence="2">The sequence shown here is derived from an EMBL/GenBank/DDBJ whole genome shotgun (WGS) entry which is preliminary data.</text>
</comment>
<dbReference type="InterPro" id="IPR039538">
    <property type="entry name" value="BetI_C"/>
</dbReference>
<name>A0A918QA64_9CAUL</name>
<reference evidence="2" key="1">
    <citation type="journal article" date="2014" name="Int. J. Syst. Evol. Microbiol.">
        <title>Complete genome sequence of Corynebacterium casei LMG S-19264T (=DSM 44701T), isolated from a smear-ripened cheese.</title>
        <authorList>
            <consortium name="US DOE Joint Genome Institute (JGI-PGF)"/>
            <person name="Walter F."/>
            <person name="Albersmeier A."/>
            <person name="Kalinowski J."/>
            <person name="Ruckert C."/>
        </authorList>
    </citation>
    <scope>NUCLEOTIDE SEQUENCE</scope>
    <source>
        <strain evidence="2">KCTC 32296</strain>
    </source>
</reference>
<proteinExistence type="predicted"/>
<dbReference type="AlphaFoldDB" id="A0A918QA64"/>
<dbReference type="Pfam" id="PF13977">
    <property type="entry name" value="TetR_C_6"/>
    <property type="match status" value="1"/>
</dbReference>
<evidence type="ECO:0000259" key="1">
    <source>
        <dbReference type="Pfam" id="PF13977"/>
    </source>
</evidence>
<protein>
    <recommendedName>
        <fullName evidence="1">BetI-type transcriptional repressor C-terminal domain-containing protein</fullName>
    </recommendedName>
</protein>
<dbReference type="Proteomes" id="UP000662572">
    <property type="component" value="Unassembled WGS sequence"/>
</dbReference>